<reference evidence="2" key="1">
    <citation type="submission" date="2020-10" db="EMBL/GenBank/DDBJ databases">
        <title>High-Quality Genome Resource of Clonostachys rosea strain S41 by Oxford Nanopore Long-Read Sequencing.</title>
        <authorList>
            <person name="Wang H."/>
        </authorList>
    </citation>
    <scope>NUCLEOTIDE SEQUENCE</scope>
    <source>
        <strain evidence="2">S41</strain>
    </source>
</reference>
<dbReference type="AlphaFoldDB" id="A0A8H7TLE2"/>
<comment type="caution">
    <text evidence="2">The sequence shown here is derived from an EMBL/GenBank/DDBJ whole genome shotgun (WGS) entry which is preliminary data.</text>
</comment>
<accession>A0A8H7TLE2</accession>
<feature type="compositionally biased region" description="Basic residues" evidence="1">
    <location>
        <begin position="95"/>
        <end position="104"/>
    </location>
</feature>
<name>A0A8H7TLE2_BIOOC</name>
<protein>
    <submittedName>
        <fullName evidence="2">Uncharacterized protein</fullName>
    </submittedName>
</protein>
<evidence type="ECO:0000313" key="3">
    <source>
        <dbReference type="Proteomes" id="UP000616885"/>
    </source>
</evidence>
<sequence length="104" mass="11047">MDQFSSGDGGPGADEVMSPRLEIASPMLGSPVSQHPPRKSSLEPLAPTIAGQMGEEFKKLKLATTSLSQDDEKSQRDSDDAGPPVPPKMLLPGHRNPKTRGTRA</sequence>
<gene>
    <name evidence="2" type="ORF">IM811_013660</name>
</gene>
<dbReference type="EMBL" id="JADCTT010000005">
    <property type="protein sequence ID" value="KAF9751866.1"/>
    <property type="molecule type" value="Genomic_DNA"/>
</dbReference>
<feature type="region of interest" description="Disordered" evidence="1">
    <location>
        <begin position="1"/>
        <end position="104"/>
    </location>
</feature>
<evidence type="ECO:0000313" key="2">
    <source>
        <dbReference type="EMBL" id="KAF9751866.1"/>
    </source>
</evidence>
<feature type="compositionally biased region" description="Basic and acidic residues" evidence="1">
    <location>
        <begin position="70"/>
        <end position="79"/>
    </location>
</feature>
<organism evidence="2 3">
    <name type="scientific">Bionectria ochroleuca</name>
    <name type="common">Gliocladium roseum</name>
    <dbReference type="NCBI Taxonomy" id="29856"/>
    <lineage>
        <taxon>Eukaryota</taxon>
        <taxon>Fungi</taxon>
        <taxon>Dikarya</taxon>
        <taxon>Ascomycota</taxon>
        <taxon>Pezizomycotina</taxon>
        <taxon>Sordariomycetes</taxon>
        <taxon>Hypocreomycetidae</taxon>
        <taxon>Hypocreales</taxon>
        <taxon>Bionectriaceae</taxon>
        <taxon>Clonostachys</taxon>
    </lineage>
</organism>
<proteinExistence type="predicted"/>
<evidence type="ECO:0000256" key="1">
    <source>
        <dbReference type="SAM" id="MobiDB-lite"/>
    </source>
</evidence>
<dbReference type="Proteomes" id="UP000616885">
    <property type="component" value="Unassembled WGS sequence"/>
</dbReference>